<keyword evidence="3" id="KW-1185">Reference proteome</keyword>
<gene>
    <name evidence="2" type="ORF">VNO77_30878</name>
</gene>
<evidence type="ECO:0000313" key="2">
    <source>
        <dbReference type="EMBL" id="KAK7320924.1"/>
    </source>
</evidence>
<evidence type="ECO:0000256" key="1">
    <source>
        <dbReference type="SAM" id="MobiDB-lite"/>
    </source>
</evidence>
<reference evidence="2 3" key="1">
    <citation type="submission" date="2024-01" db="EMBL/GenBank/DDBJ databases">
        <title>The genomes of 5 underutilized Papilionoideae crops provide insights into root nodulation and disease resistanc.</title>
        <authorList>
            <person name="Jiang F."/>
        </authorList>
    </citation>
    <scope>NUCLEOTIDE SEQUENCE [LARGE SCALE GENOMIC DNA]</scope>
    <source>
        <strain evidence="2">LVBAO_FW01</strain>
        <tissue evidence="2">Leaves</tissue>
    </source>
</reference>
<dbReference type="AlphaFoldDB" id="A0AAN9KP86"/>
<organism evidence="2 3">
    <name type="scientific">Canavalia gladiata</name>
    <name type="common">Sword bean</name>
    <name type="synonym">Dolichos gladiatus</name>
    <dbReference type="NCBI Taxonomy" id="3824"/>
    <lineage>
        <taxon>Eukaryota</taxon>
        <taxon>Viridiplantae</taxon>
        <taxon>Streptophyta</taxon>
        <taxon>Embryophyta</taxon>
        <taxon>Tracheophyta</taxon>
        <taxon>Spermatophyta</taxon>
        <taxon>Magnoliopsida</taxon>
        <taxon>eudicotyledons</taxon>
        <taxon>Gunneridae</taxon>
        <taxon>Pentapetalae</taxon>
        <taxon>rosids</taxon>
        <taxon>fabids</taxon>
        <taxon>Fabales</taxon>
        <taxon>Fabaceae</taxon>
        <taxon>Papilionoideae</taxon>
        <taxon>50 kb inversion clade</taxon>
        <taxon>NPAAA clade</taxon>
        <taxon>indigoferoid/millettioid clade</taxon>
        <taxon>Phaseoleae</taxon>
        <taxon>Canavalia</taxon>
    </lineage>
</organism>
<feature type="compositionally biased region" description="Polar residues" evidence="1">
    <location>
        <begin position="108"/>
        <end position="120"/>
    </location>
</feature>
<evidence type="ECO:0000313" key="3">
    <source>
        <dbReference type="Proteomes" id="UP001367508"/>
    </source>
</evidence>
<accession>A0AAN9KP86</accession>
<feature type="region of interest" description="Disordered" evidence="1">
    <location>
        <begin position="104"/>
        <end position="126"/>
    </location>
</feature>
<dbReference type="Proteomes" id="UP001367508">
    <property type="component" value="Unassembled WGS sequence"/>
</dbReference>
<comment type="caution">
    <text evidence="2">The sequence shown here is derived from an EMBL/GenBank/DDBJ whole genome shotgun (WGS) entry which is preliminary data.</text>
</comment>
<dbReference type="EMBL" id="JAYMYQ010000007">
    <property type="protein sequence ID" value="KAK7320924.1"/>
    <property type="molecule type" value="Genomic_DNA"/>
</dbReference>
<proteinExistence type="predicted"/>
<sequence>MVMQSKSLQGEKHGSYVCIVDVVGVGKEAFSLDLAALGGIVQGTDSPNSLENEITNRRNSWQHHFDPDCKEAHTSVDPSRAGHACKQATGLIPLESIERVQNRGLPTGQVNSPTYVTHQGKNGRRTPFVCPGKEDRYKTYMNRVIRFANTKSSYCIKDDVTRDNVTSTVISIDELMEQSECYIDEGMHPRAGVNGLESTKEQFCISLKYSGSLLWWVMGLTKGVLKMFIIDSMHESLTQAEGELSPLKRIGSNVSELVMSAPRGKTYVVLHDGRMELITPQYHAETEIGSSISQNHSLAPRLPEITVWPLLAPRLPEIIV</sequence>
<name>A0AAN9KP86_CANGL</name>
<protein>
    <submittedName>
        <fullName evidence="2">Uncharacterized protein</fullName>
    </submittedName>
</protein>